<dbReference type="GeneID" id="103309673"/>
<reference evidence="2" key="1">
    <citation type="submission" date="2010-06" db="EMBL/GenBank/DDBJ databases">
        <authorList>
            <person name="Jiang H."/>
            <person name="Abraham K."/>
            <person name="Ali S."/>
            <person name="Alsbrooks S.L."/>
            <person name="Anim B.N."/>
            <person name="Anosike U.S."/>
            <person name="Attaway T."/>
            <person name="Bandaranaike D.P."/>
            <person name="Battles P.K."/>
            <person name="Bell S.N."/>
            <person name="Bell A.V."/>
            <person name="Beltran B."/>
            <person name="Bickham C."/>
            <person name="Bustamante Y."/>
            <person name="Caleb T."/>
            <person name="Canada A."/>
            <person name="Cardenas V."/>
            <person name="Carter K."/>
            <person name="Chacko J."/>
            <person name="Chandrabose M.N."/>
            <person name="Chavez D."/>
            <person name="Chavez A."/>
            <person name="Chen L."/>
            <person name="Chu H.-S."/>
            <person name="Claassen K.J."/>
            <person name="Cockrell R."/>
            <person name="Collins M."/>
            <person name="Cooper J.A."/>
            <person name="Cree A."/>
            <person name="Curry S.M."/>
            <person name="Da Y."/>
            <person name="Dao M.D."/>
            <person name="Das B."/>
            <person name="Davila M.-L."/>
            <person name="Davy-Carroll L."/>
            <person name="Denson S."/>
            <person name="Dinh H."/>
            <person name="Ebong V.E."/>
            <person name="Edwards J.R."/>
            <person name="Egan A."/>
            <person name="El-Daye J."/>
            <person name="Escobedo L."/>
            <person name="Fernandez S."/>
            <person name="Fernando P.R."/>
            <person name="Flagg N."/>
            <person name="Forbes L.D."/>
            <person name="Fowler R.G."/>
            <person name="Fu Q."/>
            <person name="Gabisi R.A."/>
            <person name="Ganer J."/>
            <person name="Garbino Pronczuk A."/>
            <person name="Garcia R.M."/>
            <person name="Garner T."/>
            <person name="Garrett T.E."/>
            <person name="Gonzalez D.A."/>
            <person name="Hamid H."/>
            <person name="Hawkins E.S."/>
            <person name="Hirani K."/>
            <person name="Hogues M.E."/>
            <person name="Hollins B."/>
            <person name="Hsiao C.-H."/>
            <person name="Jabil R."/>
            <person name="James M.L."/>
            <person name="Jhangiani S.N."/>
            <person name="Johnson B."/>
            <person name="Johnson Q."/>
            <person name="Joshi V."/>
            <person name="Kalu J.B."/>
            <person name="Kam C."/>
            <person name="Kashfia A."/>
            <person name="Keebler J."/>
            <person name="Kisamo H."/>
            <person name="Kovar C.L."/>
            <person name="Lago L.A."/>
            <person name="Lai C.-Y."/>
            <person name="Laidlaw J."/>
            <person name="Lara F."/>
            <person name="Le T.-K."/>
            <person name="Lee S.L."/>
            <person name="Legall F.H."/>
            <person name="Lemon S.J."/>
            <person name="Lewis L.R."/>
            <person name="Li B."/>
            <person name="Liu Y."/>
            <person name="Liu Y.-S."/>
            <person name="Lopez J."/>
            <person name="Lozado R.J."/>
            <person name="Lu J."/>
            <person name="Madu R.C."/>
            <person name="Maheshwari M."/>
            <person name="Maheshwari R."/>
            <person name="Malloy K."/>
            <person name="Martinez E."/>
            <person name="Mathew T."/>
            <person name="Mercado I.C."/>
            <person name="Mercado C."/>
            <person name="Meyer B."/>
            <person name="Montgomery K."/>
            <person name="Morgan M.B."/>
            <person name="Munidasa M."/>
            <person name="Nazareth L.V."/>
            <person name="Nelson J."/>
            <person name="Ng B.M."/>
            <person name="Nguyen N.B."/>
            <person name="Nguyen P.Q."/>
            <person name="Nguyen T."/>
            <person name="Obregon M."/>
            <person name="Okwuonu G.O."/>
            <person name="Onwere C.G."/>
            <person name="Orozco G."/>
            <person name="Parra A."/>
            <person name="Patel S."/>
            <person name="Patil S."/>
            <person name="Perez A."/>
            <person name="Perez Y."/>
            <person name="Pham C."/>
            <person name="Primus E.L."/>
            <person name="Pu L.-L."/>
            <person name="Puazo M."/>
            <person name="Qin X."/>
            <person name="Quiroz J.B."/>
            <person name="Reese J."/>
            <person name="Richards S."/>
            <person name="Rives C.M."/>
            <person name="Robberts R."/>
            <person name="Ruiz S.J."/>
            <person name="Ruiz M.J."/>
            <person name="Santibanez J."/>
            <person name="Schneider B.W."/>
            <person name="Sisson I."/>
            <person name="Smith M."/>
            <person name="Sodergren E."/>
            <person name="Song X.-Z."/>
            <person name="Song B.B."/>
            <person name="Summersgill H."/>
            <person name="Thelus R."/>
            <person name="Thornton R.D."/>
            <person name="Trejos Z.Y."/>
            <person name="Usmani K."/>
            <person name="Vattathil S."/>
            <person name="Villasana D."/>
            <person name="Walker D.L."/>
            <person name="Wang S."/>
            <person name="Wang K."/>
            <person name="White C.S."/>
            <person name="Williams A.C."/>
            <person name="Williamson J."/>
            <person name="Wilson K."/>
            <person name="Woghiren I.O."/>
            <person name="Woodworth J.R."/>
            <person name="Worley K.C."/>
            <person name="Wright R.A."/>
            <person name="Wu W."/>
            <person name="Young L."/>
            <person name="Zhang L."/>
            <person name="Zhang J."/>
            <person name="Zhu Y."/>
            <person name="Muzny D.M."/>
            <person name="Weinstock G."/>
            <person name="Gibbs R.A."/>
        </authorList>
    </citation>
    <scope>NUCLEOTIDE SEQUENCE [LARGE SCALE GENOMIC DNA]</scope>
    <source>
        <strain evidence="2">LSR1</strain>
    </source>
</reference>
<proteinExistence type="predicted"/>
<dbReference type="OMA" id="CKNIDDW"/>
<protein>
    <recommendedName>
        <fullName evidence="3">Mitochondrial ATP synthase regulatory component factor B</fullName>
    </recommendedName>
</protein>
<dbReference type="KEGG" id="api:103309673"/>
<dbReference type="OrthoDB" id="1708588at2759"/>
<dbReference type="EnsemblMetazoa" id="XM_008185729.2">
    <property type="protein sequence ID" value="XP_008183951.1"/>
    <property type="gene ID" value="LOC103309673"/>
</dbReference>
<dbReference type="Gene3D" id="3.80.10.10">
    <property type="entry name" value="Ribonuclease Inhibitor"/>
    <property type="match status" value="1"/>
</dbReference>
<dbReference type="InterPro" id="IPR032675">
    <property type="entry name" value="LRR_dom_sf"/>
</dbReference>
<dbReference type="Proteomes" id="UP000007819">
    <property type="component" value="Chromosome A1"/>
</dbReference>
<accession>A0A8R2B6C9</accession>
<dbReference type="AlphaFoldDB" id="A0A8R2B6C9"/>
<sequence>MNCLRKIIPQCSKQAFPGKRFYSNSKDLSKDENRILYEKLLDKNYNSEKHTEASSFAKWLTPHYKFGPPRIMNYDWSIKSIHSWYKRKRIEFHKYNQRYITERVKSLGSDIAVAHFIVYRGGAIRFRGQEDFIRWNNKKEEYHINLPLTYDPNYFVEAIDAPDLMFYYEGLENFKNLFKLKWLCLRNNPVLDNWCLDYIGHAIPNLEYLDISNCPQITAGGIAGLQKLTQLKTLVINSNNIEIQMACFALEDIIPGLFVLIQESKDVRLQTKIKNLDVNEVQ</sequence>
<dbReference type="SUPFAM" id="SSF52047">
    <property type="entry name" value="RNI-like"/>
    <property type="match status" value="1"/>
</dbReference>
<evidence type="ECO:0008006" key="3">
    <source>
        <dbReference type="Google" id="ProtNLM"/>
    </source>
</evidence>
<evidence type="ECO:0000313" key="1">
    <source>
        <dbReference type="EnsemblMetazoa" id="XP_008183951.1"/>
    </source>
</evidence>
<evidence type="ECO:0000313" key="2">
    <source>
        <dbReference type="Proteomes" id="UP000007819"/>
    </source>
</evidence>
<dbReference type="RefSeq" id="XP_008183951.1">
    <property type="nucleotide sequence ID" value="XM_008185729.2"/>
</dbReference>
<reference evidence="1" key="2">
    <citation type="submission" date="2022-06" db="UniProtKB">
        <authorList>
            <consortium name="EnsemblMetazoa"/>
        </authorList>
    </citation>
    <scope>IDENTIFICATION</scope>
</reference>
<keyword evidence="2" id="KW-1185">Reference proteome</keyword>
<organism evidence="1 2">
    <name type="scientific">Acyrthosiphon pisum</name>
    <name type="common">Pea aphid</name>
    <dbReference type="NCBI Taxonomy" id="7029"/>
    <lineage>
        <taxon>Eukaryota</taxon>
        <taxon>Metazoa</taxon>
        <taxon>Ecdysozoa</taxon>
        <taxon>Arthropoda</taxon>
        <taxon>Hexapoda</taxon>
        <taxon>Insecta</taxon>
        <taxon>Pterygota</taxon>
        <taxon>Neoptera</taxon>
        <taxon>Paraneoptera</taxon>
        <taxon>Hemiptera</taxon>
        <taxon>Sternorrhyncha</taxon>
        <taxon>Aphidomorpha</taxon>
        <taxon>Aphidoidea</taxon>
        <taxon>Aphididae</taxon>
        <taxon>Macrosiphini</taxon>
        <taxon>Acyrthosiphon</taxon>
    </lineage>
</organism>
<name>A0A8R2B6C9_ACYPI</name>